<keyword evidence="2" id="KW-1185">Reference proteome</keyword>
<dbReference type="RefSeq" id="WP_151621799.1">
    <property type="nucleotide sequence ID" value="NZ_WBXO01000019.1"/>
</dbReference>
<proteinExistence type="predicted"/>
<dbReference type="EMBL" id="WBXO01000019">
    <property type="protein sequence ID" value="KAB2950898.1"/>
    <property type="molecule type" value="Genomic_DNA"/>
</dbReference>
<organism evidence="1 2">
    <name type="scientific">Heliorestis acidaminivorans</name>
    <dbReference type="NCBI Taxonomy" id="553427"/>
    <lineage>
        <taxon>Bacteria</taxon>
        <taxon>Bacillati</taxon>
        <taxon>Bacillota</taxon>
        <taxon>Clostridia</taxon>
        <taxon>Eubacteriales</taxon>
        <taxon>Heliobacteriaceae</taxon>
        <taxon>Heliorestis</taxon>
    </lineage>
</organism>
<dbReference type="Proteomes" id="UP000468766">
    <property type="component" value="Unassembled WGS sequence"/>
</dbReference>
<evidence type="ECO:0000313" key="1">
    <source>
        <dbReference type="EMBL" id="KAB2950898.1"/>
    </source>
</evidence>
<protein>
    <submittedName>
        <fullName evidence="1">Uncharacterized protein</fullName>
    </submittedName>
</protein>
<sequence length="400" mass="47832">MKKKILAVLLIAIFTLVAIPLEYSYSQSKPIEYETHYFLDTGVVFVWKHSDGRWQNNLKPNDTYKSSYTLNMGALPHGKINKEDIEVVKVEPYSPSKHSFDTENFRRWSSPKAKDQFEYDENFYRHASNNINVANKNYDNKTGNLTVNFKAKLTPREALYDVKKTLEYIGPQEVYAYMGGERNVSQEIKNAIEMLKPSNFAANVEGYMYFVPTVVEYRVPKEKEIEYSDNYEFSAFHRYSMTHKKNPNDDRKKYEFWMFRPIDAEPTLSDEFLVEASSWTHEKGLKEFPAKYYKLDKDNPFLLYDFHADYNPLIAVIYRKGIENEKYKDDEVFKKQFFNGYEKEHQGEKYYLYDWWIRQADGEMMPTKYLFEHFSDDVVQRFLNYFGYDDPEEWTYNIRN</sequence>
<dbReference type="OrthoDB" id="2088379at2"/>
<evidence type="ECO:0000313" key="2">
    <source>
        <dbReference type="Proteomes" id="UP000468766"/>
    </source>
</evidence>
<comment type="caution">
    <text evidence="1">The sequence shown here is derived from an EMBL/GenBank/DDBJ whole genome shotgun (WGS) entry which is preliminary data.</text>
</comment>
<reference evidence="1 2" key="1">
    <citation type="submission" date="2019-10" db="EMBL/GenBank/DDBJ databases">
        <title>Whole-genome sequence of the extremophile Heliorestis acidaminivorans DSM 24790.</title>
        <authorList>
            <person name="Kyndt J.A."/>
            <person name="Meyer T.E."/>
        </authorList>
    </citation>
    <scope>NUCLEOTIDE SEQUENCE [LARGE SCALE GENOMIC DNA]</scope>
    <source>
        <strain evidence="1 2">DSM 24790</strain>
    </source>
</reference>
<gene>
    <name evidence="1" type="ORF">F9B85_13805</name>
</gene>
<dbReference type="AlphaFoldDB" id="A0A6I0EYZ2"/>
<accession>A0A6I0EYZ2</accession>
<name>A0A6I0EYZ2_9FIRM</name>